<sequence length="66" mass="7922">MVSMETGTHNPLRGVLRGKRWRIGVYREFPDSGYKKVDGFLKCWCKSTTTQNRRDHKERRSFRTLF</sequence>
<dbReference type="AlphaFoldDB" id="A0AAD8GJR7"/>
<proteinExistence type="predicted"/>
<protein>
    <submittedName>
        <fullName evidence="1">Uncharacterized protein</fullName>
    </submittedName>
</protein>
<evidence type="ECO:0000313" key="2">
    <source>
        <dbReference type="Proteomes" id="UP001230051"/>
    </source>
</evidence>
<dbReference type="Proteomes" id="UP001230051">
    <property type="component" value="Unassembled WGS sequence"/>
</dbReference>
<gene>
    <name evidence="1" type="ORF">AOXY_G701</name>
</gene>
<reference evidence="1" key="1">
    <citation type="submission" date="2022-02" db="EMBL/GenBank/DDBJ databases">
        <title>Atlantic sturgeon de novo genome assembly.</title>
        <authorList>
            <person name="Stock M."/>
            <person name="Klopp C."/>
            <person name="Guiguen Y."/>
            <person name="Cabau C."/>
            <person name="Parinello H."/>
            <person name="Santidrian Yebra-Pimentel E."/>
            <person name="Kuhl H."/>
            <person name="Dirks R.P."/>
            <person name="Guessner J."/>
            <person name="Wuertz S."/>
            <person name="Du K."/>
            <person name="Schartl M."/>
        </authorList>
    </citation>
    <scope>NUCLEOTIDE SEQUENCE</scope>
    <source>
        <strain evidence="1">STURGEONOMICS-FGT-2020</strain>
        <tissue evidence="1">Whole blood</tissue>
    </source>
</reference>
<name>A0AAD8GJR7_ACIOX</name>
<keyword evidence="2" id="KW-1185">Reference proteome</keyword>
<dbReference type="EMBL" id="JAGXEW010000001">
    <property type="protein sequence ID" value="KAK1175950.1"/>
    <property type="molecule type" value="Genomic_DNA"/>
</dbReference>
<comment type="caution">
    <text evidence="1">The sequence shown here is derived from an EMBL/GenBank/DDBJ whole genome shotgun (WGS) entry which is preliminary data.</text>
</comment>
<organism evidence="1 2">
    <name type="scientific">Acipenser oxyrinchus oxyrinchus</name>
    <dbReference type="NCBI Taxonomy" id="40147"/>
    <lineage>
        <taxon>Eukaryota</taxon>
        <taxon>Metazoa</taxon>
        <taxon>Chordata</taxon>
        <taxon>Craniata</taxon>
        <taxon>Vertebrata</taxon>
        <taxon>Euteleostomi</taxon>
        <taxon>Actinopterygii</taxon>
        <taxon>Chondrostei</taxon>
        <taxon>Acipenseriformes</taxon>
        <taxon>Acipenseridae</taxon>
        <taxon>Acipenser</taxon>
    </lineage>
</organism>
<accession>A0AAD8GJR7</accession>
<evidence type="ECO:0000313" key="1">
    <source>
        <dbReference type="EMBL" id="KAK1175950.1"/>
    </source>
</evidence>